<dbReference type="Pfam" id="PF13489">
    <property type="entry name" value="Methyltransf_23"/>
    <property type="match status" value="1"/>
</dbReference>
<dbReference type="GO" id="GO:0008168">
    <property type="term" value="F:methyltransferase activity"/>
    <property type="evidence" value="ECO:0007669"/>
    <property type="project" value="TreeGrafter"/>
</dbReference>
<dbReference type="Gene3D" id="3.40.50.150">
    <property type="entry name" value="Vaccinia Virus protein VP39"/>
    <property type="match status" value="1"/>
</dbReference>
<organism evidence="2 3">
    <name type="scientific">Verticillium longisporum</name>
    <name type="common">Verticillium dahliae var. longisporum</name>
    <dbReference type="NCBI Taxonomy" id="100787"/>
    <lineage>
        <taxon>Eukaryota</taxon>
        <taxon>Fungi</taxon>
        <taxon>Dikarya</taxon>
        <taxon>Ascomycota</taxon>
        <taxon>Pezizomycotina</taxon>
        <taxon>Sordariomycetes</taxon>
        <taxon>Hypocreomycetidae</taxon>
        <taxon>Glomerellales</taxon>
        <taxon>Plectosphaerellaceae</taxon>
        <taxon>Verticillium</taxon>
    </lineage>
</organism>
<comment type="similarity">
    <text evidence="1">Belongs to the methyltransferase superfamily. LaeA methyltransferase family.</text>
</comment>
<sequence length="382" mass="43535">MLEDHDFTGFSDYGTSLGTSGFTSLASYVLRHSHQDGRRYQSFRPGEYPIPNDDIEQEREEMKHQMIKRLFDGNDYLAPIGDHPQRILDIGTGVGLWAIDVADKFPSAQVIGVDITPIQTSCIPHNVIWRIDDIQNTTWDPPYANLDFVHLRSVTVILSDPVGVLESTFKHLNPGGWVELQDVGSNVFCDDDTMPSNYPMLHFMDRFVNMFGPAHRCSLGIMSTIHEDLERIGFTHIHVRRHKMPIGAWAKDRKRREIGLFMSKHVLWQLVRAVLVKWPEMGLQSKQEAEALEHEIRKALEDPGIHAYLPWYSVWAQKPVPTAQDGATVSLHNHQSGVFLTPPSPAIVYRRFPTDTFGTHKRVKSGSWWWHGGRRQLTSAGL</sequence>
<evidence type="ECO:0000256" key="1">
    <source>
        <dbReference type="ARBA" id="ARBA00038158"/>
    </source>
</evidence>
<dbReference type="AlphaFoldDB" id="A0A0G4MXL9"/>
<gene>
    <name evidence="2" type="ORF">BN1708_016683</name>
</gene>
<dbReference type="InterPro" id="IPR029063">
    <property type="entry name" value="SAM-dependent_MTases_sf"/>
</dbReference>
<dbReference type="EMBL" id="CVQH01025727">
    <property type="protein sequence ID" value="CRK38884.1"/>
    <property type="molecule type" value="Genomic_DNA"/>
</dbReference>
<evidence type="ECO:0000313" key="2">
    <source>
        <dbReference type="EMBL" id="CRK38884.1"/>
    </source>
</evidence>
<evidence type="ECO:0000313" key="3">
    <source>
        <dbReference type="Proteomes" id="UP000044602"/>
    </source>
</evidence>
<proteinExistence type="inferred from homology"/>
<accession>A0A0G4MXL9</accession>
<dbReference type="PANTHER" id="PTHR43591">
    <property type="entry name" value="METHYLTRANSFERASE"/>
    <property type="match status" value="1"/>
</dbReference>
<dbReference type="SUPFAM" id="SSF53335">
    <property type="entry name" value="S-adenosyl-L-methionine-dependent methyltransferases"/>
    <property type="match status" value="1"/>
</dbReference>
<dbReference type="CDD" id="cd02440">
    <property type="entry name" value="AdoMet_MTases"/>
    <property type="match status" value="1"/>
</dbReference>
<dbReference type="Proteomes" id="UP000044602">
    <property type="component" value="Unassembled WGS sequence"/>
</dbReference>
<protein>
    <recommendedName>
        <fullName evidence="4">Methyltransferase domain-containing protein</fullName>
    </recommendedName>
</protein>
<name>A0A0G4MXL9_VERLO</name>
<dbReference type="PANTHER" id="PTHR43591:SF10">
    <property type="entry name" value="ABC TRANSMEMBRANE TYPE-1 DOMAIN-CONTAINING PROTEIN-RELATED"/>
    <property type="match status" value="1"/>
</dbReference>
<evidence type="ECO:0008006" key="4">
    <source>
        <dbReference type="Google" id="ProtNLM"/>
    </source>
</evidence>
<keyword evidence="3" id="KW-1185">Reference proteome</keyword>
<reference evidence="2 3" key="1">
    <citation type="submission" date="2015-05" db="EMBL/GenBank/DDBJ databases">
        <authorList>
            <person name="Wang D.B."/>
            <person name="Wang M."/>
        </authorList>
    </citation>
    <scope>NUCLEOTIDE SEQUENCE [LARGE SCALE GENOMIC DNA]</scope>
    <source>
        <strain evidence="2">VL1</strain>
    </source>
</reference>